<reference evidence="2 3" key="1">
    <citation type="journal article" date="2023" name="Plants (Basel)">
        <title>Bridging the Gap: Combining Genomics and Transcriptomics Approaches to Understand Stylosanthes scabra, an Orphan Legume from the Brazilian Caatinga.</title>
        <authorList>
            <person name="Ferreira-Neto J.R.C."/>
            <person name="da Silva M.D."/>
            <person name="Binneck E."/>
            <person name="de Melo N.F."/>
            <person name="da Silva R.H."/>
            <person name="de Melo A.L.T.M."/>
            <person name="Pandolfi V."/>
            <person name="Bustamante F.O."/>
            <person name="Brasileiro-Vidal A.C."/>
            <person name="Benko-Iseppon A.M."/>
        </authorList>
    </citation>
    <scope>NUCLEOTIDE SEQUENCE [LARGE SCALE GENOMIC DNA]</scope>
    <source>
        <tissue evidence="2">Leaves</tissue>
    </source>
</reference>
<proteinExistence type="predicted"/>
<organism evidence="2 3">
    <name type="scientific">Stylosanthes scabra</name>
    <dbReference type="NCBI Taxonomy" id="79078"/>
    <lineage>
        <taxon>Eukaryota</taxon>
        <taxon>Viridiplantae</taxon>
        <taxon>Streptophyta</taxon>
        <taxon>Embryophyta</taxon>
        <taxon>Tracheophyta</taxon>
        <taxon>Spermatophyta</taxon>
        <taxon>Magnoliopsida</taxon>
        <taxon>eudicotyledons</taxon>
        <taxon>Gunneridae</taxon>
        <taxon>Pentapetalae</taxon>
        <taxon>rosids</taxon>
        <taxon>fabids</taxon>
        <taxon>Fabales</taxon>
        <taxon>Fabaceae</taxon>
        <taxon>Papilionoideae</taxon>
        <taxon>50 kb inversion clade</taxon>
        <taxon>dalbergioids sensu lato</taxon>
        <taxon>Dalbergieae</taxon>
        <taxon>Pterocarpus clade</taxon>
        <taxon>Stylosanthes</taxon>
    </lineage>
</organism>
<sequence length="75" mass="8803">MGGRELISMPLTLRLCQQYGYLKSDRLNSVQSELLRNHEETEEEEENREQRKLESSYRESKLLQGNIKVTFGPCL</sequence>
<evidence type="ECO:0000313" key="2">
    <source>
        <dbReference type="EMBL" id="MED6185994.1"/>
    </source>
</evidence>
<keyword evidence="3" id="KW-1185">Reference proteome</keyword>
<protein>
    <submittedName>
        <fullName evidence="2">Uncharacterized protein</fullName>
    </submittedName>
</protein>
<dbReference type="Proteomes" id="UP001341840">
    <property type="component" value="Unassembled WGS sequence"/>
</dbReference>
<gene>
    <name evidence="2" type="ORF">PIB30_062464</name>
</gene>
<feature type="region of interest" description="Disordered" evidence="1">
    <location>
        <begin position="35"/>
        <end position="57"/>
    </location>
</feature>
<evidence type="ECO:0000313" key="3">
    <source>
        <dbReference type="Proteomes" id="UP001341840"/>
    </source>
</evidence>
<name>A0ABU6WKY4_9FABA</name>
<accession>A0ABU6WKY4</accession>
<evidence type="ECO:0000256" key="1">
    <source>
        <dbReference type="SAM" id="MobiDB-lite"/>
    </source>
</evidence>
<comment type="caution">
    <text evidence="2">The sequence shown here is derived from an EMBL/GenBank/DDBJ whole genome shotgun (WGS) entry which is preliminary data.</text>
</comment>
<feature type="compositionally biased region" description="Basic and acidic residues" evidence="1">
    <location>
        <begin position="48"/>
        <end position="57"/>
    </location>
</feature>
<dbReference type="EMBL" id="JASCZI010181823">
    <property type="protein sequence ID" value="MED6185994.1"/>
    <property type="molecule type" value="Genomic_DNA"/>
</dbReference>